<dbReference type="InterPro" id="IPR017927">
    <property type="entry name" value="FAD-bd_FR_type"/>
</dbReference>
<dbReference type="SFLD" id="SFLDG01168">
    <property type="entry name" value="Ferric_reductase_subgroup_(FRE"/>
    <property type="match status" value="1"/>
</dbReference>
<evidence type="ECO:0000256" key="10">
    <source>
        <dbReference type="SAM" id="Phobius"/>
    </source>
</evidence>
<protein>
    <recommendedName>
        <fullName evidence="11">FAD-binding FR-type domain-containing protein</fullName>
    </recommendedName>
</protein>
<keyword evidence="5 10" id="KW-1133">Transmembrane helix</keyword>
<dbReference type="Pfam" id="PF01794">
    <property type="entry name" value="Ferric_reduct"/>
    <property type="match status" value="1"/>
</dbReference>
<dbReference type="InterPro" id="IPR051410">
    <property type="entry name" value="Ferric/Cupric_Reductase"/>
</dbReference>
<feature type="transmembrane region" description="Helical" evidence="10">
    <location>
        <begin position="244"/>
        <end position="261"/>
    </location>
</feature>
<evidence type="ECO:0000256" key="2">
    <source>
        <dbReference type="ARBA" id="ARBA00006278"/>
    </source>
</evidence>
<keyword evidence="3" id="KW-0813">Transport</keyword>
<dbReference type="PANTHER" id="PTHR32361">
    <property type="entry name" value="FERRIC/CUPRIC REDUCTASE TRANSMEMBRANE COMPONENT"/>
    <property type="match status" value="1"/>
</dbReference>
<dbReference type="SFLD" id="SFLDS00052">
    <property type="entry name" value="Ferric_Reductase_Domain"/>
    <property type="match status" value="1"/>
</dbReference>
<dbReference type="PANTHER" id="PTHR32361:SF9">
    <property type="entry name" value="FERRIC REDUCTASE TRANSMEMBRANE COMPONENT 3-RELATED"/>
    <property type="match status" value="1"/>
</dbReference>
<accession>A0A178ZPC0</accession>
<dbReference type="PROSITE" id="PS51384">
    <property type="entry name" value="FAD_FR"/>
    <property type="match status" value="1"/>
</dbReference>
<dbReference type="EMBL" id="LVYI01000003">
    <property type="protein sequence ID" value="OAP61226.1"/>
    <property type="molecule type" value="Genomic_DNA"/>
</dbReference>
<dbReference type="Pfam" id="PF08030">
    <property type="entry name" value="NAD_binding_6"/>
    <property type="match status" value="1"/>
</dbReference>
<evidence type="ECO:0000256" key="8">
    <source>
        <dbReference type="ARBA" id="ARBA00023136"/>
    </source>
</evidence>
<dbReference type="Gene3D" id="3.40.50.80">
    <property type="entry name" value="Nucleotide-binding domain of ferredoxin-NADP reductase (FNR) module"/>
    <property type="match status" value="1"/>
</dbReference>
<dbReference type="InterPro" id="IPR039261">
    <property type="entry name" value="FNR_nucleotide-bd"/>
</dbReference>
<keyword evidence="6" id="KW-0560">Oxidoreductase</keyword>
<dbReference type="GO" id="GO:0000293">
    <property type="term" value="F:ferric-chelate reductase activity"/>
    <property type="evidence" value="ECO:0007669"/>
    <property type="project" value="TreeGrafter"/>
</dbReference>
<keyword evidence="8 10" id="KW-0472">Membrane</keyword>
<evidence type="ECO:0000256" key="3">
    <source>
        <dbReference type="ARBA" id="ARBA00022448"/>
    </source>
</evidence>
<keyword evidence="4 10" id="KW-0812">Transmembrane</keyword>
<keyword evidence="7" id="KW-0406">Ion transport</keyword>
<dbReference type="GO" id="GO:0006879">
    <property type="term" value="P:intracellular iron ion homeostasis"/>
    <property type="evidence" value="ECO:0007669"/>
    <property type="project" value="TreeGrafter"/>
</dbReference>
<feature type="transmembrane region" description="Helical" evidence="10">
    <location>
        <begin position="220"/>
        <end position="238"/>
    </location>
</feature>
<dbReference type="Proteomes" id="UP000078343">
    <property type="component" value="Unassembled WGS sequence"/>
</dbReference>
<organism evidence="12 13">
    <name type="scientific">Fonsecaea erecta</name>
    <dbReference type="NCBI Taxonomy" id="1367422"/>
    <lineage>
        <taxon>Eukaryota</taxon>
        <taxon>Fungi</taxon>
        <taxon>Dikarya</taxon>
        <taxon>Ascomycota</taxon>
        <taxon>Pezizomycotina</taxon>
        <taxon>Eurotiomycetes</taxon>
        <taxon>Chaetothyriomycetidae</taxon>
        <taxon>Chaetothyriales</taxon>
        <taxon>Herpotrichiellaceae</taxon>
        <taxon>Fonsecaea</taxon>
    </lineage>
</organism>
<evidence type="ECO:0000313" key="13">
    <source>
        <dbReference type="Proteomes" id="UP000078343"/>
    </source>
</evidence>
<keyword evidence="9" id="KW-0325">Glycoprotein</keyword>
<evidence type="ECO:0000256" key="1">
    <source>
        <dbReference type="ARBA" id="ARBA00004141"/>
    </source>
</evidence>
<dbReference type="InterPro" id="IPR013121">
    <property type="entry name" value="Fe_red_NAD-bd_6"/>
</dbReference>
<dbReference type="OrthoDB" id="10006946at2759"/>
<evidence type="ECO:0000256" key="4">
    <source>
        <dbReference type="ARBA" id="ARBA00022692"/>
    </source>
</evidence>
<sequence length="585" mass="65042">MAYSMALTLTASELEERRHQLNRAGFHAWLSPIVLMVATYLYRRCFRPALFPSKSPSSPSPVQLSLRRAAWILQTTYIPEFGPLWIQLLGLMYAAWLLYLTFRNTGDDYMHLTKAFGHVAISQLPVHYLLALKDTTYSPFRWATSLTHERLNPVHRLFGRIVHGFLAAHAVLYLRFFVTMGLLPKRIKDPDVRCGILAFWMFNFLGLLSIPAVRRRMYHVLFYRSHVLLSGFVIPVLWAHVPYTRLYVAQVAAIWALGGWARRSTRRTTTVQALRPENIPGTELVRVTFVVNRASALGRPTPGQHVYVRRVGGMVGPKTPFSIADVQSSVRRGEGQLMEVLVVLSNTGGPGTSFFASLSMPALKEEAAAMTTHEIQLEGPYGEASVYLAPILRSGLDTPVLLVAGGVGATYVLPIYTALLKARRRPHADGDARGRRGGRIKMVWLVKTHADAQWGIDLLASRLAEGEAEGLPEPDVDVYITTVSSSSSTAGRDDSVVASRVSMRKKKEDIIHVHPLGHRPSLGSIVDEVLNSSSSPPPDRDDEATVFVCGPRTLSRDLRALVGRRVLSEGRKVRWFEEVFGFGGS</sequence>
<dbReference type="CDD" id="cd06186">
    <property type="entry name" value="NOX_Duox_like_FAD_NADP"/>
    <property type="match status" value="1"/>
</dbReference>
<dbReference type="InterPro" id="IPR013130">
    <property type="entry name" value="Fe3_Rdtase_TM_dom"/>
</dbReference>
<gene>
    <name evidence="12" type="ORF">AYL99_03427</name>
</gene>
<proteinExistence type="inferred from homology"/>
<comment type="similarity">
    <text evidence="2">Belongs to the ferric reductase (FRE) family.</text>
</comment>
<evidence type="ECO:0000256" key="5">
    <source>
        <dbReference type="ARBA" id="ARBA00022989"/>
    </source>
</evidence>
<reference evidence="12 13" key="1">
    <citation type="submission" date="2016-04" db="EMBL/GenBank/DDBJ databases">
        <title>Draft genome of Fonsecaea erecta CBS 125763.</title>
        <authorList>
            <person name="Weiss V.A."/>
            <person name="Vicente V.A."/>
            <person name="Raittz R.T."/>
            <person name="Moreno L.F."/>
            <person name="De Souza E.M."/>
            <person name="Pedrosa F.O."/>
            <person name="Steffens M.B."/>
            <person name="Faoro H."/>
            <person name="Tadra-Sfeir M.Z."/>
            <person name="Najafzadeh M.J."/>
            <person name="Felipe M.S."/>
            <person name="Teixeira M."/>
            <person name="Sun J."/>
            <person name="Xi L."/>
            <person name="Gomes R."/>
            <person name="De Azevedo C.M."/>
            <person name="Salgado C.G."/>
            <person name="Da Silva M.B."/>
            <person name="Nascimento M.F."/>
            <person name="Queiroz-Telles F."/>
            <person name="Attili D.S."/>
            <person name="Gorbushina A."/>
        </authorList>
    </citation>
    <scope>NUCLEOTIDE SEQUENCE [LARGE SCALE GENOMIC DNA]</scope>
    <source>
        <strain evidence="12 13">CBS 125763</strain>
    </source>
</reference>
<evidence type="ECO:0000256" key="9">
    <source>
        <dbReference type="ARBA" id="ARBA00023180"/>
    </source>
</evidence>
<dbReference type="GeneID" id="30007597"/>
<feature type="domain" description="FAD-binding FR-type" evidence="11">
    <location>
        <begin position="264"/>
        <end position="387"/>
    </location>
</feature>
<evidence type="ECO:0000259" key="11">
    <source>
        <dbReference type="PROSITE" id="PS51384"/>
    </source>
</evidence>
<feature type="transmembrane region" description="Helical" evidence="10">
    <location>
        <begin position="84"/>
        <end position="102"/>
    </location>
</feature>
<evidence type="ECO:0000313" key="12">
    <source>
        <dbReference type="EMBL" id="OAP61226.1"/>
    </source>
</evidence>
<feature type="transmembrane region" description="Helical" evidence="10">
    <location>
        <begin position="157"/>
        <end position="176"/>
    </location>
</feature>
<dbReference type="GO" id="GO:0006826">
    <property type="term" value="P:iron ion transport"/>
    <property type="evidence" value="ECO:0007669"/>
    <property type="project" value="TreeGrafter"/>
</dbReference>
<keyword evidence="13" id="KW-1185">Reference proteome</keyword>
<name>A0A178ZPC0_9EURO</name>
<dbReference type="STRING" id="1367422.A0A178ZPC0"/>
<feature type="transmembrane region" description="Helical" evidence="10">
    <location>
        <begin position="21"/>
        <end position="42"/>
    </location>
</feature>
<dbReference type="RefSeq" id="XP_018694593.1">
    <property type="nucleotide sequence ID" value="XM_018834943.1"/>
</dbReference>
<comment type="subcellular location">
    <subcellularLocation>
        <location evidence="1">Membrane</location>
        <topology evidence="1">Multi-pass membrane protein</topology>
    </subcellularLocation>
</comment>
<evidence type="ECO:0000256" key="6">
    <source>
        <dbReference type="ARBA" id="ARBA00023002"/>
    </source>
</evidence>
<dbReference type="SUPFAM" id="SSF52343">
    <property type="entry name" value="Ferredoxin reductase-like, C-terminal NADP-linked domain"/>
    <property type="match status" value="1"/>
</dbReference>
<comment type="caution">
    <text evidence="12">The sequence shown here is derived from an EMBL/GenBank/DDBJ whole genome shotgun (WGS) entry which is preliminary data.</text>
</comment>
<feature type="transmembrane region" description="Helical" evidence="10">
    <location>
        <begin position="196"/>
        <end position="213"/>
    </location>
</feature>
<dbReference type="AlphaFoldDB" id="A0A178ZPC0"/>
<evidence type="ECO:0000256" key="7">
    <source>
        <dbReference type="ARBA" id="ARBA00023065"/>
    </source>
</evidence>
<dbReference type="GO" id="GO:0015677">
    <property type="term" value="P:copper ion import"/>
    <property type="evidence" value="ECO:0007669"/>
    <property type="project" value="TreeGrafter"/>
</dbReference>
<dbReference type="GO" id="GO:0005886">
    <property type="term" value="C:plasma membrane"/>
    <property type="evidence" value="ECO:0007669"/>
    <property type="project" value="TreeGrafter"/>
</dbReference>